<accession>A0AAD3T8J6</accession>
<dbReference type="AlphaFoldDB" id="A0AAD3T8J6"/>
<reference evidence="2" key="1">
    <citation type="submission" date="2023-05" db="EMBL/GenBank/DDBJ databases">
        <title>Nepenthes gracilis genome sequencing.</title>
        <authorList>
            <person name="Fukushima K."/>
        </authorList>
    </citation>
    <scope>NUCLEOTIDE SEQUENCE</scope>
    <source>
        <strain evidence="2">SING2019-196</strain>
    </source>
</reference>
<protein>
    <submittedName>
        <fullName evidence="2">Uncharacterized protein</fullName>
    </submittedName>
</protein>
<keyword evidence="3" id="KW-1185">Reference proteome</keyword>
<feature type="transmembrane region" description="Helical" evidence="1">
    <location>
        <begin position="28"/>
        <end position="50"/>
    </location>
</feature>
<sequence>MTFVDERRPISITDAASNARLPIPTWLIHNYICLYAILVISLLHPPLLLYPLSLSLSLIIPASGSEKRQDC</sequence>
<name>A0AAD3T8J6_NEPGR</name>
<evidence type="ECO:0000256" key="1">
    <source>
        <dbReference type="SAM" id="Phobius"/>
    </source>
</evidence>
<dbReference type="EMBL" id="BSYO01000029">
    <property type="protein sequence ID" value="GMH25610.1"/>
    <property type="molecule type" value="Genomic_DNA"/>
</dbReference>
<keyword evidence="1" id="KW-1133">Transmembrane helix</keyword>
<dbReference type="Proteomes" id="UP001279734">
    <property type="component" value="Unassembled WGS sequence"/>
</dbReference>
<evidence type="ECO:0000313" key="3">
    <source>
        <dbReference type="Proteomes" id="UP001279734"/>
    </source>
</evidence>
<organism evidence="2 3">
    <name type="scientific">Nepenthes gracilis</name>
    <name type="common">Slender pitcher plant</name>
    <dbReference type="NCBI Taxonomy" id="150966"/>
    <lineage>
        <taxon>Eukaryota</taxon>
        <taxon>Viridiplantae</taxon>
        <taxon>Streptophyta</taxon>
        <taxon>Embryophyta</taxon>
        <taxon>Tracheophyta</taxon>
        <taxon>Spermatophyta</taxon>
        <taxon>Magnoliopsida</taxon>
        <taxon>eudicotyledons</taxon>
        <taxon>Gunneridae</taxon>
        <taxon>Pentapetalae</taxon>
        <taxon>Caryophyllales</taxon>
        <taxon>Nepenthaceae</taxon>
        <taxon>Nepenthes</taxon>
    </lineage>
</organism>
<keyword evidence="1" id="KW-0472">Membrane</keyword>
<comment type="caution">
    <text evidence="2">The sequence shown here is derived from an EMBL/GenBank/DDBJ whole genome shotgun (WGS) entry which is preliminary data.</text>
</comment>
<keyword evidence="1" id="KW-0812">Transmembrane</keyword>
<gene>
    <name evidence="2" type="ORF">Nepgr_027453</name>
</gene>
<proteinExistence type="predicted"/>
<evidence type="ECO:0000313" key="2">
    <source>
        <dbReference type="EMBL" id="GMH25610.1"/>
    </source>
</evidence>